<evidence type="ECO:0000259" key="1">
    <source>
        <dbReference type="PROSITE" id="PS50878"/>
    </source>
</evidence>
<evidence type="ECO:0000313" key="3">
    <source>
        <dbReference type="Proteomes" id="UP000499080"/>
    </source>
</evidence>
<dbReference type="AlphaFoldDB" id="A0A4Y2B9X3"/>
<comment type="caution">
    <text evidence="2">The sequence shown here is derived from an EMBL/GenBank/DDBJ whole genome shotgun (WGS) entry which is preliminary data.</text>
</comment>
<reference evidence="2 3" key="1">
    <citation type="journal article" date="2019" name="Sci. Rep.">
        <title>Orb-weaving spider Araneus ventricosus genome elucidates the spidroin gene catalogue.</title>
        <authorList>
            <person name="Kono N."/>
            <person name="Nakamura H."/>
            <person name="Ohtoshi R."/>
            <person name="Moran D.A.P."/>
            <person name="Shinohara A."/>
            <person name="Yoshida Y."/>
            <person name="Fujiwara M."/>
            <person name="Mori M."/>
            <person name="Tomita M."/>
            <person name="Arakawa K."/>
        </authorList>
    </citation>
    <scope>NUCLEOTIDE SEQUENCE [LARGE SCALE GENOMIC DNA]</scope>
</reference>
<dbReference type="PROSITE" id="PS50878">
    <property type="entry name" value="RT_POL"/>
    <property type="match status" value="1"/>
</dbReference>
<dbReference type="PANTHER" id="PTHR33332">
    <property type="entry name" value="REVERSE TRANSCRIPTASE DOMAIN-CONTAINING PROTEIN"/>
    <property type="match status" value="1"/>
</dbReference>
<protein>
    <recommendedName>
        <fullName evidence="1">Reverse transcriptase domain-containing protein</fullName>
    </recommendedName>
</protein>
<dbReference type="Gene3D" id="3.60.10.10">
    <property type="entry name" value="Endonuclease/exonuclease/phosphatase"/>
    <property type="match status" value="1"/>
</dbReference>
<feature type="domain" description="Reverse transcriptase" evidence="1">
    <location>
        <begin position="1"/>
        <end position="238"/>
    </location>
</feature>
<sequence length="238" mass="27084">MTNNIGLLNNHVHTRISPCGSTSLLDLSLTSQDCTYFHVHPDCFDSDHFPISIYVESLVIFITVHEFIGILNSYQLGFLPFRDCNTALALLLQEIFTVHHLKQDVDCVSLDIASAYDSVWPDGLVYKLVSLGINGRMALWIQNFLQGWNFFVQWRNSASFPKSLNRGIPQGSVIFPILFLPHISDIHETVHDHTIGIIYAEDLWLIIQENSPNQVKRSLLPYITFKSGARTEIKHFSI</sequence>
<dbReference type="OrthoDB" id="1002184at2759"/>
<dbReference type="EMBL" id="BGPR01000057">
    <property type="protein sequence ID" value="GBL88086.1"/>
    <property type="molecule type" value="Genomic_DNA"/>
</dbReference>
<accession>A0A4Y2B9X3</accession>
<dbReference type="InterPro" id="IPR000477">
    <property type="entry name" value="RT_dom"/>
</dbReference>
<dbReference type="InterPro" id="IPR036691">
    <property type="entry name" value="Endo/exonu/phosph_ase_sf"/>
</dbReference>
<proteinExistence type="predicted"/>
<dbReference type="Proteomes" id="UP000499080">
    <property type="component" value="Unassembled WGS sequence"/>
</dbReference>
<evidence type="ECO:0000313" key="2">
    <source>
        <dbReference type="EMBL" id="GBL88086.1"/>
    </source>
</evidence>
<dbReference type="Pfam" id="PF00078">
    <property type="entry name" value="RVT_1"/>
    <property type="match status" value="1"/>
</dbReference>
<organism evidence="2 3">
    <name type="scientific">Araneus ventricosus</name>
    <name type="common">Orbweaver spider</name>
    <name type="synonym">Epeira ventricosa</name>
    <dbReference type="NCBI Taxonomy" id="182803"/>
    <lineage>
        <taxon>Eukaryota</taxon>
        <taxon>Metazoa</taxon>
        <taxon>Ecdysozoa</taxon>
        <taxon>Arthropoda</taxon>
        <taxon>Chelicerata</taxon>
        <taxon>Arachnida</taxon>
        <taxon>Araneae</taxon>
        <taxon>Araneomorphae</taxon>
        <taxon>Entelegynae</taxon>
        <taxon>Araneoidea</taxon>
        <taxon>Araneidae</taxon>
        <taxon>Araneus</taxon>
    </lineage>
</organism>
<name>A0A4Y2B9X3_ARAVE</name>
<keyword evidence="3" id="KW-1185">Reference proteome</keyword>
<gene>
    <name evidence="2" type="ORF">AVEN_133734_1</name>
</gene>